<feature type="region of interest" description="Disordered" evidence="2">
    <location>
        <begin position="454"/>
        <end position="537"/>
    </location>
</feature>
<accession>A0AAV2GGF3</accession>
<dbReference type="CDD" id="cd22160">
    <property type="entry name" value="F-box_AtFBL13-like"/>
    <property type="match status" value="1"/>
</dbReference>
<dbReference type="InterPro" id="IPR036047">
    <property type="entry name" value="F-box-like_dom_sf"/>
</dbReference>
<feature type="region of interest" description="Disordered" evidence="2">
    <location>
        <begin position="1"/>
        <end position="29"/>
    </location>
</feature>
<proteinExistence type="inferred from homology"/>
<dbReference type="PROSITE" id="PS50181">
    <property type="entry name" value="FBOX"/>
    <property type="match status" value="1"/>
</dbReference>
<sequence>MNADSSSCELGKPAKGRIAEEEEEEGNDRLSSLPDVVLHRILCLLDTKSVVQTSVLSRSWRNTWKDVSVLKFHSDSFKQYSSFQNYVDKVLTLRHPVGLSEVEYLDHDDSEDRDGDLFVKVIDYARTHDAKELEIDLFNHGRMQPSCVFSLLFNTVVSDCKLKGLTLTCLIINTELAPAGFRMLKKLNLTNCLVATGRSGDFDIFSGLPCLKYLYLIQCVFISFPKDDDSSSFTISGPQLDTLNMEVAVSAKINICAPKLKFFNLRHDLGSLNLFSLSIPSLEIADMEIYDKTNSMEADKESMTQSLMFLFQGLRAARAIALDSITIQILSKVDSAFLEQQPSPFTKFNTLIVVPDTVPYLLVDYFLKGSTDVNPIVMHILPRVTFSGPPEHQQEYTGTSPWTPQSFDGGNNVHRSWFQRQDGYDEYDLKEMEYSAAVAAAAFAISSSLEEEEAGAADYRRKMEEDERRRSMGRPKSIMKEETPISRLASFRTLSIKEDRDPGESSDRRMRQQQQERGFPARRPSLSSGGEDSWEKAQLRKISKRYEKMEAKIVGWQEAKKMQTKLKMERKRNELEMRRTRNMQHYQSKMERIDMIASGAKGQLEEKRRKEEAEVKHKARLNLHSKGRTKNSCFGWN</sequence>
<dbReference type="PANTHER" id="PTHR34223">
    <property type="entry name" value="OS11G0201299 PROTEIN"/>
    <property type="match status" value="1"/>
</dbReference>
<evidence type="ECO:0000313" key="5">
    <source>
        <dbReference type="Proteomes" id="UP001497516"/>
    </source>
</evidence>
<evidence type="ECO:0000256" key="2">
    <source>
        <dbReference type="SAM" id="MobiDB-lite"/>
    </source>
</evidence>
<dbReference type="AlphaFoldDB" id="A0AAV2GGF3"/>
<dbReference type="InterPro" id="IPR053197">
    <property type="entry name" value="F-box_SCFL_complex_component"/>
</dbReference>
<dbReference type="InterPro" id="IPR005516">
    <property type="entry name" value="Remorin_C"/>
</dbReference>
<evidence type="ECO:0000256" key="1">
    <source>
        <dbReference type="ARBA" id="ARBA00005711"/>
    </source>
</evidence>
<dbReference type="InterPro" id="IPR001810">
    <property type="entry name" value="F-box_dom"/>
</dbReference>
<name>A0AAV2GGF3_9ROSI</name>
<keyword evidence="5" id="KW-1185">Reference proteome</keyword>
<protein>
    <recommendedName>
        <fullName evidence="3">F-box domain-containing protein</fullName>
    </recommendedName>
</protein>
<dbReference type="InterPro" id="IPR053781">
    <property type="entry name" value="F-box_AtFBL13-like"/>
</dbReference>
<dbReference type="PANTHER" id="PTHR34223:SF51">
    <property type="entry name" value="OS06G0556300 PROTEIN"/>
    <property type="match status" value="1"/>
</dbReference>
<feature type="domain" description="F-box" evidence="3">
    <location>
        <begin position="27"/>
        <end position="80"/>
    </location>
</feature>
<feature type="compositionally biased region" description="Basic and acidic residues" evidence="2">
    <location>
        <begin position="458"/>
        <end position="470"/>
    </location>
</feature>
<reference evidence="4 5" key="1">
    <citation type="submission" date="2024-04" db="EMBL/GenBank/DDBJ databases">
        <authorList>
            <person name="Fracassetti M."/>
        </authorList>
    </citation>
    <scope>NUCLEOTIDE SEQUENCE [LARGE SCALE GENOMIC DNA]</scope>
</reference>
<dbReference type="EMBL" id="OZ034821">
    <property type="protein sequence ID" value="CAL1409222.1"/>
    <property type="molecule type" value="Genomic_DNA"/>
</dbReference>
<dbReference type="SMART" id="SM00256">
    <property type="entry name" value="FBOX"/>
    <property type="match status" value="1"/>
</dbReference>
<dbReference type="SUPFAM" id="SSF81383">
    <property type="entry name" value="F-box domain"/>
    <property type="match status" value="1"/>
</dbReference>
<dbReference type="Pfam" id="PF00646">
    <property type="entry name" value="F-box"/>
    <property type="match status" value="1"/>
</dbReference>
<evidence type="ECO:0000313" key="4">
    <source>
        <dbReference type="EMBL" id="CAL1409222.1"/>
    </source>
</evidence>
<comment type="similarity">
    <text evidence="1">Belongs to the remorin family.</text>
</comment>
<dbReference type="Pfam" id="PF03763">
    <property type="entry name" value="Remorin_C"/>
    <property type="match status" value="1"/>
</dbReference>
<gene>
    <name evidence="4" type="ORF">LTRI10_LOCUS48738</name>
</gene>
<dbReference type="Proteomes" id="UP001497516">
    <property type="component" value="Chromosome 8"/>
</dbReference>
<dbReference type="Gene3D" id="1.20.1280.50">
    <property type="match status" value="1"/>
</dbReference>
<organism evidence="4 5">
    <name type="scientific">Linum trigynum</name>
    <dbReference type="NCBI Taxonomy" id="586398"/>
    <lineage>
        <taxon>Eukaryota</taxon>
        <taxon>Viridiplantae</taxon>
        <taxon>Streptophyta</taxon>
        <taxon>Embryophyta</taxon>
        <taxon>Tracheophyta</taxon>
        <taxon>Spermatophyta</taxon>
        <taxon>Magnoliopsida</taxon>
        <taxon>eudicotyledons</taxon>
        <taxon>Gunneridae</taxon>
        <taxon>Pentapetalae</taxon>
        <taxon>rosids</taxon>
        <taxon>fabids</taxon>
        <taxon>Malpighiales</taxon>
        <taxon>Linaceae</taxon>
        <taxon>Linum</taxon>
    </lineage>
</organism>
<evidence type="ECO:0000259" key="3">
    <source>
        <dbReference type="PROSITE" id="PS50181"/>
    </source>
</evidence>
<feature type="compositionally biased region" description="Basic and acidic residues" evidence="2">
    <location>
        <begin position="495"/>
        <end position="510"/>
    </location>
</feature>